<keyword evidence="3" id="KW-1185">Reference proteome</keyword>
<dbReference type="SUPFAM" id="SSF89155">
    <property type="entry name" value="TorD-like"/>
    <property type="match status" value="1"/>
</dbReference>
<name>A0A2K2UD83_9ACTN</name>
<comment type="caution">
    <text evidence="2">The sequence shown here is derived from an EMBL/GenBank/DDBJ whole genome shotgun (WGS) entry which is preliminary data.</text>
</comment>
<evidence type="ECO:0000256" key="1">
    <source>
        <dbReference type="ARBA" id="ARBA00023186"/>
    </source>
</evidence>
<dbReference type="Pfam" id="PF02613">
    <property type="entry name" value="Nitrate_red_del"/>
    <property type="match status" value="1"/>
</dbReference>
<keyword evidence="1" id="KW-0143">Chaperone</keyword>
<organism evidence="2 3">
    <name type="scientific">Enteroscipio rubneri</name>
    <dbReference type="NCBI Taxonomy" id="2070686"/>
    <lineage>
        <taxon>Bacteria</taxon>
        <taxon>Bacillati</taxon>
        <taxon>Actinomycetota</taxon>
        <taxon>Coriobacteriia</taxon>
        <taxon>Eggerthellales</taxon>
        <taxon>Eggerthellaceae</taxon>
        <taxon>Enteroscipio</taxon>
    </lineage>
</organism>
<dbReference type="InterPro" id="IPR036411">
    <property type="entry name" value="TorD-like_sf"/>
</dbReference>
<sequence>MEATNLAELDDAMRHRMEMYALLARLYREEVDGDLLQMLQEGGVTVSGDASLDEGLYLMRRYLASSDASTLDLAKDYAKVFCGAASTNKTAAYPYESVFTSEKGLLMQEARDEVLAWYHRYGLGRSERYHECEDHVALEFEFFAFLIGKYLDASASGQAASAEQLLAAQRDFMQGHLVNWVPAFCRHVNLRAKTDFYRGLAQLTAAYVKRDFAALKETAGAFASAERC</sequence>
<dbReference type="InterPro" id="IPR020945">
    <property type="entry name" value="DMSO/NO3_reduct_chaperone"/>
</dbReference>
<dbReference type="InterPro" id="IPR050289">
    <property type="entry name" value="TorD/DmsD_chaperones"/>
</dbReference>
<proteinExistence type="predicted"/>
<dbReference type="PANTHER" id="PTHR34227">
    <property type="entry name" value="CHAPERONE PROTEIN YCDY"/>
    <property type="match status" value="1"/>
</dbReference>
<dbReference type="OrthoDB" id="3172435at2"/>
<protein>
    <submittedName>
        <fullName evidence="2">Dehydrogenase</fullName>
    </submittedName>
</protein>
<dbReference type="PANTHER" id="PTHR34227:SF1">
    <property type="entry name" value="DIMETHYL SULFOXIDE REDUCTASE CHAPERONE-RELATED"/>
    <property type="match status" value="1"/>
</dbReference>
<dbReference type="RefSeq" id="WP_103264363.1">
    <property type="nucleotide sequence ID" value="NZ_CABMLE010000002.1"/>
</dbReference>
<dbReference type="AlphaFoldDB" id="A0A2K2UD83"/>
<evidence type="ECO:0000313" key="2">
    <source>
        <dbReference type="EMBL" id="PNV68295.1"/>
    </source>
</evidence>
<dbReference type="Gene3D" id="1.10.3480.10">
    <property type="entry name" value="TorD-like"/>
    <property type="match status" value="1"/>
</dbReference>
<gene>
    <name evidence="2" type="ORF">C2L71_03280</name>
</gene>
<evidence type="ECO:0000313" key="3">
    <source>
        <dbReference type="Proteomes" id="UP000236197"/>
    </source>
</evidence>
<reference evidence="3" key="1">
    <citation type="submission" date="2018-01" db="EMBL/GenBank/DDBJ databases">
        <title>Rubneribacter badeniensis gen. nov., sp. nov., and Colonibacter rubneri, gen. nov., sp. nov., WGS of new members of the Eggerthellaceae.</title>
        <authorList>
            <person name="Danylec N."/>
            <person name="Stoll D.A."/>
            <person name="Doetsch A."/>
            <person name="Kulling S.E."/>
            <person name="Huch M."/>
        </authorList>
    </citation>
    <scope>NUCLEOTIDE SEQUENCE [LARGE SCALE GENOMIC DNA]</scope>
    <source>
        <strain evidence="3">ResAG-96</strain>
    </source>
</reference>
<dbReference type="EMBL" id="PPEK01000002">
    <property type="protein sequence ID" value="PNV68295.1"/>
    <property type="molecule type" value="Genomic_DNA"/>
</dbReference>
<accession>A0A2K2UD83</accession>
<dbReference type="Proteomes" id="UP000236197">
    <property type="component" value="Unassembled WGS sequence"/>
</dbReference>